<dbReference type="EMBL" id="LAZR01000946">
    <property type="protein sequence ID" value="KKN54022.1"/>
    <property type="molecule type" value="Genomic_DNA"/>
</dbReference>
<organism evidence="1">
    <name type="scientific">marine sediment metagenome</name>
    <dbReference type="NCBI Taxonomy" id="412755"/>
    <lineage>
        <taxon>unclassified sequences</taxon>
        <taxon>metagenomes</taxon>
        <taxon>ecological metagenomes</taxon>
    </lineage>
</organism>
<accession>A0A0F9RVM0</accession>
<reference evidence="1" key="1">
    <citation type="journal article" date="2015" name="Nature">
        <title>Complex archaea that bridge the gap between prokaryotes and eukaryotes.</title>
        <authorList>
            <person name="Spang A."/>
            <person name="Saw J.H."/>
            <person name="Jorgensen S.L."/>
            <person name="Zaremba-Niedzwiedzka K."/>
            <person name="Martijn J."/>
            <person name="Lind A.E."/>
            <person name="van Eijk R."/>
            <person name="Schleper C."/>
            <person name="Guy L."/>
            <person name="Ettema T.J."/>
        </authorList>
    </citation>
    <scope>NUCLEOTIDE SEQUENCE</scope>
</reference>
<dbReference type="AlphaFoldDB" id="A0A0F9RVM0"/>
<proteinExistence type="predicted"/>
<evidence type="ECO:0000313" key="1">
    <source>
        <dbReference type="EMBL" id="KKN54022.1"/>
    </source>
</evidence>
<sequence>MKFEVIQDSDKVFLNRQDITTFCFDVGDKVLFKNEFSFSNFIVSELMTLIPCVALIYSGSTSFSGNFNVNFFTHDVPEGLGFSGVCNSSIVEMQRIHI</sequence>
<gene>
    <name evidence="1" type="ORF">LCGC14_0596370</name>
</gene>
<protein>
    <submittedName>
        <fullName evidence="1">Uncharacterized protein</fullName>
    </submittedName>
</protein>
<comment type="caution">
    <text evidence="1">The sequence shown here is derived from an EMBL/GenBank/DDBJ whole genome shotgun (WGS) entry which is preliminary data.</text>
</comment>
<name>A0A0F9RVM0_9ZZZZ</name>